<gene>
    <name evidence="6" type="ORF">GZA08_07440</name>
</gene>
<dbReference type="GO" id="GO:0032131">
    <property type="term" value="F:alkylated DNA binding"/>
    <property type="evidence" value="ECO:0007669"/>
    <property type="project" value="TreeGrafter"/>
</dbReference>
<protein>
    <recommendedName>
        <fullName evidence="2">DNA-3-methyladenine glycosylase II</fullName>
        <ecNumber evidence="2">3.2.2.21</ecNumber>
    </recommendedName>
</protein>
<dbReference type="PANTHER" id="PTHR43003:SF13">
    <property type="entry name" value="DNA-3-METHYLADENINE GLYCOSYLASE 2"/>
    <property type="match status" value="1"/>
</dbReference>
<evidence type="ECO:0000256" key="3">
    <source>
        <dbReference type="ARBA" id="ARBA00022763"/>
    </source>
</evidence>
<dbReference type="AlphaFoldDB" id="A0A6B2JZK4"/>
<dbReference type="EC" id="3.2.2.21" evidence="2"/>
<dbReference type="InterPro" id="IPR051912">
    <property type="entry name" value="Alkylbase_DNA_Glycosylase/TA"/>
</dbReference>
<dbReference type="GO" id="GO:0006285">
    <property type="term" value="P:base-excision repair, AP site formation"/>
    <property type="evidence" value="ECO:0007669"/>
    <property type="project" value="TreeGrafter"/>
</dbReference>
<dbReference type="InterPro" id="IPR011257">
    <property type="entry name" value="DNA_glycosylase"/>
</dbReference>
<accession>A0A6B2JZK4</accession>
<dbReference type="GO" id="GO:0043916">
    <property type="term" value="F:DNA-7-methylguanine glycosylase activity"/>
    <property type="evidence" value="ECO:0007669"/>
    <property type="project" value="TreeGrafter"/>
</dbReference>
<evidence type="ECO:0000313" key="6">
    <source>
        <dbReference type="EMBL" id="NDV00802.1"/>
    </source>
</evidence>
<dbReference type="RefSeq" id="WP_163891638.1">
    <property type="nucleotide sequence ID" value="NZ_JAAFYS010000002.1"/>
</dbReference>
<dbReference type="GO" id="GO:0008725">
    <property type="term" value="F:DNA-3-methyladenine glycosylase activity"/>
    <property type="evidence" value="ECO:0007669"/>
    <property type="project" value="TreeGrafter"/>
</dbReference>
<evidence type="ECO:0000256" key="4">
    <source>
        <dbReference type="ARBA" id="ARBA00023204"/>
    </source>
</evidence>
<dbReference type="Pfam" id="PF00730">
    <property type="entry name" value="HhH-GPD"/>
    <property type="match status" value="1"/>
</dbReference>
<keyword evidence="4" id="KW-0234">DNA repair</keyword>
<dbReference type="GO" id="GO:0006307">
    <property type="term" value="P:DNA alkylation repair"/>
    <property type="evidence" value="ECO:0007669"/>
    <property type="project" value="TreeGrafter"/>
</dbReference>
<proteinExistence type="predicted"/>
<dbReference type="SUPFAM" id="SSF48150">
    <property type="entry name" value="DNA-glycosylase"/>
    <property type="match status" value="1"/>
</dbReference>
<sequence>MSRIDSEDDLRAGIAALSAREPRFAAVHALTGDPPLRRRPRGFATLLHIINGQMISTAAADAIWSRIKAAGLHDPTAIAAAEEALLLSHGFSRAKARSARAIAAAAPDFEAMARLPDDELLRALTALPGVGPWTAELYALTAEGRADVLPAGDLAMQEAARLLFDLPSRPDAKALRHLAESWSPWRAVAARLLWSYYLHHKGRAGIS</sequence>
<organism evidence="6 7">
    <name type="scientific">Pseudoroseicyclus tamaricis</name>
    <dbReference type="NCBI Taxonomy" id="2705421"/>
    <lineage>
        <taxon>Bacteria</taxon>
        <taxon>Pseudomonadati</taxon>
        <taxon>Pseudomonadota</taxon>
        <taxon>Alphaproteobacteria</taxon>
        <taxon>Rhodobacterales</taxon>
        <taxon>Paracoccaceae</taxon>
        <taxon>Pseudoroseicyclus</taxon>
    </lineage>
</organism>
<feature type="domain" description="HhH-GPD" evidence="5">
    <location>
        <begin position="51"/>
        <end position="198"/>
    </location>
</feature>
<dbReference type="EMBL" id="JAAGAB010000002">
    <property type="protein sequence ID" value="NDV00802.1"/>
    <property type="molecule type" value="Genomic_DNA"/>
</dbReference>
<evidence type="ECO:0000256" key="1">
    <source>
        <dbReference type="ARBA" id="ARBA00000086"/>
    </source>
</evidence>
<evidence type="ECO:0000259" key="5">
    <source>
        <dbReference type="SMART" id="SM00478"/>
    </source>
</evidence>
<dbReference type="GO" id="GO:0005737">
    <property type="term" value="C:cytoplasm"/>
    <property type="evidence" value="ECO:0007669"/>
    <property type="project" value="TreeGrafter"/>
</dbReference>
<reference evidence="6 7" key="1">
    <citation type="submission" date="2020-02" db="EMBL/GenBank/DDBJ databases">
        <title>Pseudoroseicyclus tamarix, sp. nov., isolated from offshore sediment of a Tamarix chinensis forest.</title>
        <authorList>
            <person name="Gai Y."/>
        </authorList>
    </citation>
    <scope>NUCLEOTIDE SEQUENCE [LARGE SCALE GENOMIC DNA]</scope>
    <source>
        <strain evidence="6 7">CLL3-39</strain>
    </source>
</reference>
<comment type="caution">
    <text evidence="6">The sequence shown here is derived from an EMBL/GenBank/DDBJ whole genome shotgun (WGS) entry which is preliminary data.</text>
</comment>
<dbReference type="InterPro" id="IPR003265">
    <property type="entry name" value="HhH-GPD_domain"/>
</dbReference>
<dbReference type="Gene3D" id="1.10.1670.40">
    <property type="match status" value="1"/>
</dbReference>
<comment type="catalytic activity">
    <reaction evidence="1">
        <text>Hydrolysis of alkylated DNA, releasing 3-methyladenine, 3-methylguanine, 7-methylguanine and 7-methyladenine.</text>
        <dbReference type="EC" id="3.2.2.21"/>
    </reaction>
</comment>
<evidence type="ECO:0000256" key="2">
    <source>
        <dbReference type="ARBA" id="ARBA00012000"/>
    </source>
</evidence>
<dbReference type="Proteomes" id="UP000474757">
    <property type="component" value="Unassembled WGS sequence"/>
</dbReference>
<dbReference type="GO" id="GO:0032993">
    <property type="term" value="C:protein-DNA complex"/>
    <property type="evidence" value="ECO:0007669"/>
    <property type="project" value="TreeGrafter"/>
</dbReference>
<dbReference type="SMART" id="SM00478">
    <property type="entry name" value="ENDO3c"/>
    <property type="match status" value="1"/>
</dbReference>
<dbReference type="Gene3D" id="1.10.340.30">
    <property type="entry name" value="Hypothetical protein, domain 2"/>
    <property type="match status" value="1"/>
</dbReference>
<name>A0A6B2JZK4_9RHOB</name>
<keyword evidence="3" id="KW-0227">DNA damage</keyword>
<keyword evidence="7" id="KW-1185">Reference proteome</keyword>
<dbReference type="PANTHER" id="PTHR43003">
    <property type="entry name" value="DNA-3-METHYLADENINE GLYCOSYLASE"/>
    <property type="match status" value="1"/>
</dbReference>
<evidence type="ECO:0000313" key="7">
    <source>
        <dbReference type="Proteomes" id="UP000474757"/>
    </source>
</evidence>